<gene>
    <name evidence="1" type="primary">ASPRV1</name>
</gene>
<dbReference type="EMBL" id="HADZ01001929">
    <property type="protein sequence ID" value="SBP65870.1"/>
    <property type="molecule type" value="Transcribed_RNA"/>
</dbReference>
<feature type="non-terminal residue" evidence="1">
    <location>
        <position position="41"/>
    </location>
</feature>
<sequence>INSIWGVMLQLQMWEECALWDVGKQRCQLGMLVFLIEFLVS</sequence>
<protein>
    <submittedName>
        <fullName evidence="1">Uncharacterized protein</fullName>
    </submittedName>
</protein>
<accession>A0A1A8BHA3</accession>
<reference evidence="1" key="2">
    <citation type="submission" date="2016-06" db="EMBL/GenBank/DDBJ databases">
        <title>The genome of a short-lived fish provides insights into sex chromosome evolution and the genetic control of aging.</title>
        <authorList>
            <person name="Reichwald K."/>
            <person name="Felder M."/>
            <person name="Petzold A."/>
            <person name="Koch P."/>
            <person name="Groth M."/>
            <person name="Platzer M."/>
        </authorList>
    </citation>
    <scope>NUCLEOTIDE SEQUENCE</scope>
    <source>
        <tissue evidence="1">Brain</tissue>
    </source>
</reference>
<feature type="non-terminal residue" evidence="1">
    <location>
        <position position="1"/>
    </location>
</feature>
<reference evidence="1" key="1">
    <citation type="submission" date="2016-05" db="EMBL/GenBank/DDBJ databases">
        <authorList>
            <person name="Lavstsen T."/>
            <person name="Jespersen J.S."/>
        </authorList>
    </citation>
    <scope>NUCLEOTIDE SEQUENCE</scope>
    <source>
        <tissue evidence="1">Brain</tissue>
    </source>
</reference>
<evidence type="ECO:0000313" key="1">
    <source>
        <dbReference type="EMBL" id="SBP65870.1"/>
    </source>
</evidence>
<proteinExistence type="predicted"/>
<dbReference type="AlphaFoldDB" id="A0A1A8BHA3"/>
<name>A0A1A8BHA3_NOTKA</name>
<organism evidence="1">
    <name type="scientific">Nothobranchius kadleci</name>
    <name type="common">African annual killifish</name>
    <dbReference type="NCBI Taxonomy" id="1051664"/>
    <lineage>
        <taxon>Eukaryota</taxon>
        <taxon>Metazoa</taxon>
        <taxon>Chordata</taxon>
        <taxon>Craniata</taxon>
        <taxon>Vertebrata</taxon>
        <taxon>Euteleostomi</taxon>
        <taxon>Actinopterygii</taxon>
        <taxon>Neopterygii</taxon>
        <taxon>Teleostei</taxon>
        <taxon>Neoteleostei</taxon>
        <taxon>Acanthomorphata</taxon>
        <taxon>Ovalentaria</taxon>
        <taxon>Atherinomorphae</taxon>
        <taxon>Cyprinodontiformes</taxon>
        <taxon>Nothobranchiidae</taxon>
        <taxon>Nothobranchius</taxon>
    </lineage>
</organism>